<feature type="compositionally biased region" description="Basic and acidic residues" evidence="1">
    <location>
        <begin position="257"/>
        <end position="280"/>
    </location>
</feature>
<dbReference type="STRING" id="2025994.A0A2T3AJ13"/>
<keyword evidence="3" id="KW-1185">Reference proteome</keyword>
<dbReference type="GO" id="GO:0006368">
    <property type="term" value="P:transcription elongation by RNA polymerase II"/>
    <property type="evidence" value="ECO:0007669"/>
    <property type="project" value="InterPro"/>
</dbReference>
<dbReference type="InParanoid" id="A0A2T3AJ13"/>
<dbReference type="Proteomes" id="UP000241462">
    <property type="component" value="Unassembled WGS sequence"/>
</dbReference>
<feature type="compositionally biased region" description="Basic and acidic residues" evidence="1">
    <location>
        <begin position="58"/>
        <end position="74"/>
    </location>
</feature>
<evidence type="ECO:0000313" key="3">
    <source>
        <dbReference type="Proteomes" id="UP000241462"/>
    </source>
</evidence>
<feature type="compositionally biased region" description="Acidic residues" evidence="1">
    <location>
        <begin position="354"/>
        <end position="377"/>
    </location>
</feature>
<dbReference type="GO" id="GO:0016593">
    <property type="term" value="C:Cdc73/Paf1 complex"/>
    <property type="evidence" value="ECO:0007669"/>
    <property type="project" value="InterPro"/>
</dbReference>
<dbReference type="Pfam" id="PF04004">
    <property type="entry name" value="Leo1"/>
    <property type="match status" value="1"/>
</dbReference>
<dbReference type="AlphaFoldDB" id="A0A2T3AJ13"/>
<dbReference type="PANTHER" id="PTHR23146">
    <property type="entry name" value="LEO1 PROTEIN"/>
    <property type="match status" value="1"/>
</dbReference>
<name>A0A2T3AJ13_9PEZI</name>
<feature type="compositionally biased region" description="Acidic residues" evidence="1">
    <location>
        <begin position="1"/>
        <end position="25"/>
    </location>
</feature>
<sequence>MSDVEDRIDDVSDAGGDDLFGDDGGSDVSQIEDNPPIGSDDDLASDRGDRQAAAQDSASERDGRSQREESEGPIKSETIMQDIVYRHGLPKLKDGNMQLAKVPNFLRFMPEPYKADEFEPSAWALANARSRIPVNLVRYRRNPETGELESNANIYRWSDGSMTMQVGLEHYDIQVKAQIPPTNKAYMPDRDAHRYVAAAHSAHAQLLTVGHVSEEWAIRPDKQRVEEDTERLKEKMGQAKGTLKEGEMIITTTQDPELQKKQAEMAEKERTRAQRKRENAQIRMEGGAGGYRKGGLSIGDLEGARRSTSGRKRGAGGASKRSRRQNDDYDSDDDGDGVHQTNQYDMEDGFIAASDDEDSMEEDNDDNNDDILDDGDVDFERPRTKRKRTRDSDDDDADGELDEGGQTASGDHGRRRVRRVVSDDDDE</sequence>
<accession>A0A2T3AJ13</accession>
<reference evidence="2 3" key="1">
    <citation type="journal article" date="2018" name="Mycol. Prog.">
        <title>Coniella lustricola, a new species from submerged detritus.</title>
        <authorList>
            <person name="Raudabaugh D.B."/>
            <person name="Iturriaga T."/>
            <person name="Carver A."/>
            <person name="Mondo S."/>
            <person name="Pangilinan J."/>
            <person name="Lipzen A."/>
            <person name="He G."/>
            <person name="Amirebrahimi M."/>
            <person name="Grigoriev I.V."/>
            <person name="Miller A.N."/>
        </authorList>
    </citation>
    <scope>NUCLEOTIDE SEQUENCE [LARGE SCALE GENOMIC DNA]</scope>
    <source>
        <strain evidence="2 3">B22-T-1</strain>
    </source>
</reference>
<dbReference type="EMBL" id="KZ678384">
    <property type="protein sequence ID" value="PSR99408.1"/>
    <property type="molecule type" value="Genomic_DNA"/>
</dbReference>
<feature type="region of interest" description="Disordered" evidence="1">
    <location>
        <begin position="1"/>
        <end position="79"/>
    </location>
</feature>
<protein>
    <submittedName>
        <fullName evidence="2">Leo1-like protein-domain-containing protein</fullName>
    </submittedName>
</protein>
<feature type="compositionally biased region" description="Gly residues" evidence="1">
    <location>
        <begin position="286"/>
        <end position="297"/>
    </location>
</feature>
<dbReference type="GO" id="GO:1990269">
    <property type="term" value="F:RNA polymerase II C-terminal domain phosphoserine binding"/>
    <property type="evidence" value="ECO:0007669"/>
    <property type="project" value="TreeGrafter"/>
</dbReference>
<dbReference type="InterPro" id="IPR007149">
    <property type="entry name" value="Leo1"/>
</dbReference>
<organism evidence="2 3">
    <name type="scientific">Coniella lustricola</name>
    <dbReference type="NCBI Taxonomy" id="2025994"/>
    <lineage>
        <taxon>Eukaryota</taxon>
        <taxon>Fungi</taxon>
        <taxon>Dikarya</taxon>
        <taxon>Ascomycota</taxon>
        <taxon>Pezizomycotina</taxon>
        <taxon>Sordariomycetes</taxon>
        <taxon>Sordariomycetidae</taxon>
        <taxon>Diaporthales</taxon>
        <taxon>Schizoparmaceae</taxon>
        <taxon>Coniella</taxon>
    </lineage>
</organism>
<feature type="region of interest" description="Disordered" evidence="1">
    <location>
        <begin position="253"/>
        <end position="427"/>
    </location>
</feature>
<proteinExistence type="predicted"/>
<feature type="compositionally biased region" description="Acidic residues" evidence="1">
    <location>
        <begin position="392"/>
        <end position="403"/>
    </location>
</feature>
<dbReference type="PANTHER" id="PTHR23146:SF0">
    <property type="entry name" value="RNA POLYMERASE-ASSOCIATED PROTEIN LEO1"/>
    <property type="match status" value="1"/>
</dbReference>
<gene>
    <name evidence="2" type="ORF">BD289DRAFT_479543</name>
</gene>
<evidence type="ECO:0000313" key="2">
    <source>
        <dbReference type="EMBL" id="PSR99408.1"/>
    </source>
</evidence>
<dbReference type="GO" id="GO:0032968">
    <property type="term" value="P:positive regulation of transcription elongation by RNA polymerase II"/>
    <property type="evidence" value="ECO:0007669"/>
    <property type="project" value="TreeGrafter"/>
</dbReference>
<evidence type="ECO:0000256" key="1">
    <source>
        <dbReference type="SAM" id="MobiDB-lite"/>
    </source>
</evidence>
<dbReference type="OrthoDB" id="20844at2759"/>